<dbReference type="PROSITE" id="PS51186">
    <property type="entry name" value="GNAT"/>
    <property type="match status" value="1"/>
</dbReference>
<dbReference type="InterPro" id="IPR016181">
    <property type="entry name" value="Acyl_CoA_acyltransferase"/>
</dbReference>
<evidence type="ECO:0000259" key="2">
    <source>
        <dbReference type="PROSITE" id="PS51186"/>
    </source>
</evidence>
<sequence length="375" mass="42207">MCRTIELLKVNWKSHQSVAITSSNNALEMDPFPAPRNPDSVLSVVPHFCEFDLTGNRECHYVRFELFCDLSDCSGNIGIMKGHLVNRAHAEEADFGRAMALIDTECSLELASQIFDEYGQLQQKWFLGSRKGSGIWDARVNIGNFLMIDLVKVEEQYRRKGFAKFLVSGLLFKMRAYRLDYSYVFTYVGELEGAARTDAIAFWRAMGFKRIGLSHVFCFAMSMNDRSKMPDAEIEDAERDTYDSEASYSTEDEFSSAEHSHEDESSPRSLASGELNELDEPQLPPSDQDNASEQSNSPSPAINEEALAVELFSPNVQSSHTSVEEPNMSMENSMRNPRQGDDNEDSEEMPLLSPSEDLSSRFKCCCGLSVWFNGT</sequence>
<evidence type="ECO:0000256" key="1">
    <source>
        <dbReference type="SAM" id="MobiDB-lite"/>
    </source>
</evidence>
<dbReference type="Proteomes" id="UP000297229">
    <property type="component" value="Unassembled WGS sequence"/>
</dbReference>
<feature type="compositionally biased region" description="Polar residues" evidence="1">
    <location>
        <begin position="285"/>
        <end position="300"/>
    </location>
</feature>
<dbReference type="STRING" id="278938.A0A4Z1IAC0"/>
<gene>
    <name evidence="3" type="ORF">BELL_1302g00020</name>
</gene>
<dbReference type="EMBL" id="PQXM01001300">
    <property type="protein sequence ID" value="TGO58215.1"/>
    <property type="molecule type" value="Genomic_DNA"/>
</dbReference>
<evidence type="ECO:0000313" key="4">
    <source>
        <dbReference type="Proteomes" id="UP000297229"/>
    </source>
</evidence>
<dbReference type="AlphaFoldDB" id="A0A4Z1IAC0"/>
<dbReference type="Gene3D" id="3.40.630.30">
    <property type="match status" value="1"/>
</dbReference>
<feature type="domain" description="N-acetyltransferase" evidence="2">
    <location>
        <begin position="85"/>
        <end position="226"/>
    </location>
</feature>
<evidence type="ECO:0000313" key="3">
    <source>
        <dbReference type="EMBL" id="TGO58215.1"/>
    </source>
</evidence>
<organism evidence="3 4">
    <name type="scientific">Botrytis elliptica</name>
    <dbReference type="NCBI Taxonomy" id="278938"/>
    <lineage>
        <taxon>Eukaryota</taxon>
        <taxon>Fungi</taxon>
        <taxon>Dikarya</taxon>
        <taxon>Ascomycota</taxon>
        <taxon>Pezizomycotina</taxon>
        <taxon>Leotiomycetes</taxon>
        <taxon>Helotiales</taxon>
        <taxon>Sclerotiniaceae</taxon>
        <taxon>Botrytis</taxon>
    </lineage>
</organism>
<keyword evidence="4" id="KW-1185">Reference proteome</keyword>
<name>A0A4Z1IAC0_9HELO</name>
<proteinExistence type="predicted"/>
<feature type="compositionally biased region" description="Basic and acidic residues" evidence="1">
    <location>
        <begin position="256"/>
        <end position="266"/>
    </location>
</feature>
<dbReference type="GO" id="GO:0016747">
    <property type="term" value="F:acyltransferase activity, transferring groups other than amino-acyl groups"/>
    <property type="evidence" value="ECO:0007669"/>
    <property type="project" value="InterPro"/>
</dbReference>
<dbReference type="InterPro" id="IPR000182">
    <property type="entry name" value="GNAT_dom"/>
</dbReference>
<reference evidence="3 4" key="1">
    <citation type="submission" date="2017-12" db="EMBL/GenBank/DDBJ databases">
        <title>Comparative genomics of Botrytis spp.</title>
        <authorList>
            <person name="Valero-Jimenez C.A."/>
            <person name="Tapia P."/>
            <person name="Veloso J."/>
            <person name="Silva-Moreno E."/>
            <person name="Staats M."/>
            <person name="Valdes J.H."/>
            <person name="Van Kan J.A.L."/>
        </authorList>
    </citation>
    <scope>NUCLEOTIDE SEQUENCE [LARGE SCALE GENOMIC DNA]</scope>
    <source>
        <strain evidence="3 4">Be9601</strain>
    </source>
</reference>
<accession>A0A4Z1IAC0</accession>
<feature type="region of interest" description="Disordered" evidence="1">
    <location>
        <begin position="232"/>
        <end position="357"/>
    </location>
</feature>
<comment type="caution">
    <text evidence="3">The sequence shown here is derived from an EMBL/GenBank/DDBJ whole genome shotgun (WGS) entry which is preliminary data.</text>
</comment>
<dbReference type="SUPFAM" id="SSF55729">
    <property type="entry name" value="Acyl-CoA N-acyltransferases (Nat)"/>
    <property type="match status" value="1"/>
</dbReference>
<protein>
    <recommendedName>
        <fullName evidence="2">N-acetyltransferase domain-containing protein</fullName>
    </recommendedName>
</protein>